<dbReference type="Gene3D" id="3.90.190.10">
    <property type="entry name" value="Protein tyrosine phosphatase superfamily"/>
    <property type="match status" value="2"/>
</dbReference>
<reference evidence="3 4" key="1">
    <citation type="submission" date="2015-09" db="EMBL/GenBank/DDBJ databases">
        <title>Draft genome of the parasitic nematode Teladorsagia circumcincta isolate WARC Sus (inbred).</title>
        <authorList>
            <person name="Mitreva M."/>
        </authorList>
    </citation>
    <scope>NUCLEOTIDE SEQUENCE [LARGE SCALE GENOMIC DNA]</scope>
    <source>
        <strain evidence="3 4">S</strain>
    </source>
</reference>
<dbReference type="SMART" id="SM00194">
    <property type="entry name" value="PTPc"/>
    <property type="match status" value="1"/>
</dbReference>
<feature type="domain" description="Tyrosine-protein phosphatase" evidence="1">
    <location>
        <begin position="83"/>
        <end position="138"/>
    </location>
</feature>
<evidence type="ECO:0000313" key="3">
    <source>
        <dbReference type="EMBL" id="PIO60474.1"/>
    </source>
</evidence>
<name>A0A2G9TR58_TELCI</name>
<dbReference type="InterPro" id="IPR052782">
    <property type="entry name" value="Oocyte-zygote_transition_reg"/>
</dbReference>
<dbReference type="InterPro" id="IPR016130">
    <property type="entry name" value="Tyr_Pase_AS"/>
</dbReference>
<evidence type="ECO:0000313" key="4">
    <source>
        <dbReference type="Proteomes" id="UP000230423"/>
    </source>
</evidence>
<organism evidence="3 4">
    <name type="scientific">Teladorsagia circumcincta</name>
    <name type="common">Brown stomach worm</name>
    <name type="synonym">Ostertagia circumcincta</name>
    <dbReference type="NCBI Taxonomy" id="45464"/>
    <lineage>
        <taxon>Eukaryota</taxon>
        <taxon>Metazoa</taxon>
        <taxon>Ecdysozoa</taxon>
        <taxon>Nematoda</taxon>
        <taxon>Chromadorea</taxon>
        <taxon>Rhabditida</taxon>
        <taxon>Rhabditina</taxon>
        <taxon>Rhabditomorpha</taxon>
        <taxon>Strongyloidea</taxon>
        <taxon>Trichostrongylidae</taxon>
        <taxon>Teladorsagia</taxon>
    </lineage>
</organism>
<dbReference type="SUPFAM" id="SSF52799">
    <property type="entry name" value="(Phosphotyrosine protein) phosphatases II"/>
    <property type="match status" value="1"/>
</dbReference>
<dbReference type="InterPro" id="IPR000387">
    <property type="entry name" value="Tyr_Pase_dom"/>
</dbReference>
<feature type="non-terminal residue" evidence="3">
    <location>
        <position position="138"/>
    </location>
</feature>
<feature type="domain" description="Tyrosine specific protein phosphatases" evidence="2">
    <location>
        <begin position="88"/>
        <end position="138"/>
    </location>
</feature>
<evidence type="ECO:0000259" key="1">
    <source>
        <dbReference type="PROSITE" id="PS50055"/>
    </source>
</evidence>
<dbReference type="InterPro" id="IPR000242">
    <property type="entry name" value="PTP_cat"/>
</dbReference>
<gene>
    <name evidence="3" type="ORF">TELCIR_18028</name>
</gene>
<accession>A0A2G9TR58</accession>
<dbReference type="InterPro" id="IPR029021">
    <property type="entry name" value="Prot-tyrosine_phosphatase-like"/>
</dbReference>
<dbReference type="EMBL" id="KZ355389">
    <property type="protein sequence ID" value="PIO60474.1"/>
    <property type="molecule type" value="Genomic_DNA"/>
</dbReference>
<protein>
    <submittedName>
        <fullName evidence="3">Protein-tyrosine phosphatase</fullName>
    </submittedName>
</protein>
<dbReference type="OrthoDB" id="8609993at2759"/>
<dbReference type="AlphaFoldDB" id="A0A2G9TR58"/>
<dbReference type="PROSITE" id="PS50055">
    <property type="entry name" value="TYR_PHOSPHATASE_PTP"/>
    <property type="match status" value="1"/>
</dbReference>
<evidence type="ECO:0000259" key="2">
    <source>
        <dbReference type="PROSITE" id="PS50056"/>
    </source>
</evidence>
<feature type="non-terminal residue" evidence="3">
    <location>
        <position position="1"/>
    </location>
</feature>
<dbReference type="PANTHER" id="PTHR46163">
    <property type="entry name" value="TYROSINE-PROTEIN PHOSPHATASE-RELATED"/>
    <property type="match status" value="1"/>
</dbReference>
<proteinExistence type="predicted"/>
<sequence length="138" mass="15506">CETLTPDMLRQQFYSLPQPDQKEFVVSADPSNVFKNRYSNIPCLDSTRILLEFLLFEDGGGYIHANRVTYPLLRNEFILTQAPTENAQTMFTLLRRVRGSKTPVVVHCSAGVGRSGTLVALEMCLMTVANTRPIDIHS</sequence>
<dbReference type="PROSITE" id="PS00383">
    <property type="entry name" value="TYR_PHOSPHATASE_1"/>
    <property type="match status" value="1"/>
</dbReference>
<dbReference type="GO" id="GO:0004725">
    <property type="term" value="F:protein tyrosine phosphatase activity"/>
    <property type="evidence" value="ECO:0007669"/>
    <property type="project" value="InterPro"/>
</dbReference>
<keyword evidence="4" id="KW-1185">Reference proteome</keyword>
<dbReference type="PROSITE" id="PS50056">
    <property type="entry name" value="TYR_PHOSPHATASE_2"/>
    <property type="match status" value="1"/>
</dbReference>
<dbReference type="Proteomes" id="UP000230423">
    <property type="component" value="Unassembled WGS sequence"/>
</dbReference>
<dbReference type="Pfam" id="PF00102">
    <property type="entry name" value="Y_phosphatase"/>
    <property type="match status" value="1"/>
</dbReference>